<evidence type="ECO:0000313" key="4">
    <source>
        <dbReference type="Proteomes" id="UP000293360"/>
    </source>
</evidence>
<accession>A0A4Q4TPB4</accession>
<dbReference type="InterPro" id="IPR029498">
    <property type="entry name" value="HeLo_dom"/>
</dbReference>
<organism evidence="3 4">
    <name type="scientific">Monosporascus ibericus</name>
    <dbReference type="NCBI Taxonomy" id="155417"/>
    <lineage>
        <taxon>Eukaryota</taxon>
        <taxon>Fungi</taxon>
        <taxon>Dikarya</taxon>
        <taxon>Ascomycota</taxon>
        <taxon>Pezizomycotina</taxon>
        <taxon>Sordariomycetes</taxon>
        <taxon>Xylariomycetidae</taxon>
        <taxon>Xylariales</taxon>
        <taxon>Xylariales incertae sedis</taxon>
        <taxon>Monosporascus</taxon>
    </lineage>
</organism>
<dbReference type="Pfam" id="PF14479">
    <property type="entry name" value="HeLo"/>
    <property type="match status" value="1"/>
</dbReference>
<dbReference type="OrthoDB" id="20872at2759"/>
<feature type="region of interest" description="Disordered" evidence="1">
    <location>
        <begin position="105"/>
        <end position="138"/>
    </location>
</feature>
<reference evidence="3 4" key="1">
    <citation type="submission" date="2018-06" db="EMBL/GenBank/DDBJ databases">
        <title>Complete Genomes of Monosporascus.</title>
        <authorList>
            <person name="Robinson A.J."/>
            <person name="Natvig D.O."/>
        </authorList>
    </citation>
    <scope>NUCLEOTIDE SEQUENCE [LARGE SCALE GENOMIC DNA]</scope>
    <source>
        <strain evidence="3 4">CBS 110550</strain>
    </source>
</reference>
<evidence type="ECO:0000256" key="1">
    <source>
        <dbReference type="SAM" id="MobiDB-lite"/>
    </source>
</evidence>
<proteinExistence type="predicted"/>
<dbReference type="Gene3D" id="1.20.120.1020">
    <property type="entry name" value="Prion-inhibition and propagation, HeLo domain"/>
    <property type="match status" value="1"/>
</dbReference>
<gene>
    <name evidence="3" type="ORF">DL764_001849</name>
</gene>
<name>A0A4Q4TPB4_9PEZI</name>
<evidence type="ECO:0000313" key="3">
    <source>
        <dbReference type="EMBL" id="RYP08518.1"/>
    </source>
</evidence>
<protein>
    <recommendedName>
        <fullName evidence="2">Prion-inhibition and propagation HeLo domain-containing protein</fullName>
    </recommendedName>
</protein>
<feature type="compositionally biased region" description="Polar residues" evidence="1">
    <location>
        <begin position="105"/>
        <end position="120"/>
    </location>
</feature>
<dbReference type="AlphaFoldDB" id="A0A4Q4TPB4"/>
<sequence length="327" mass="36158">MAETAATAIGITGIVGILQSLLQCYKDFLTARDFGDDYAILQLRAALLENSTTTWAIAVGLIDDSGAPCNKFLVARPTEENTRLVEATLGLIREKLDAANDELATYTSDESTSPDISTVEKTPCPPTGAVSPNDKPSKMKRAANKLHRMVHRQHDEQHPGTLKRTVWTLVDKARLEDALNKVTILVDRLNTDFAPVNQKQQLDKYCQDIKDLKLSEEELTEIRNTAGDRLSQRALKMLENERLTGNRFIGMNVTKEGTVNIGDHYDKDWKGESMTRQQGHNDLYENLSATDTAFISIGDHFGGKSPVQMRLQQLQAAAQAKSGASND</sequence>
<comment type="caution">
    <text evidence="3">The sequence shown here is derived from an EMBL/GenBank/DDBJ whole genome shotgun (WGS) entry which is preliminary data.</text>
</comment>
<feature type="domain" description="Prion-inhibition and propagation HeLo" evidence="2">
    <location>
        <begin position="7"/>
        <end position="221"/>
    </location>
</feature>
<keyword evidence="4" id="KW-1185">Reference proteome</keyword>
<evidence type="ECO:0000259" key="2">
    <source>
        <dbReference type="Pfam" id="PF14479"/>
    </source>
</evidence>
<dbReference type="EMBL" id="QJNU01000060">
    <property type="protein sequence ID" value="RYP08518.1"/>
    <property type="molecule type" value="Genomic_DNA"/>
</dbReference>
<dbReference type="Proteomes" id="UP000293360">
    <property type="component" value="Unassembled WGS sequence"/>
</dbReference>
<dbReference type="InterPro" id="IPR038305">
    <property type="entry name" value="HeLo_sf"/>
</dbReference>